<dbReference type="RefSeq" id="WP_132963589.1">
    <property type="nucleotide sequence ID" value="NZ_SMAH01000020.1"/>
</dbReference>
<dbReference type="AlphaFoldDB" id="A0A4R3L7D4"/>
<accession>A0A4R3L7D4</accession>
<dbReference type="Pfam" id="PF07030">
    <property type="entry name" value="Phage_Mu_Gp36"/>
    <property type="match status" value="1"/>
</dbReference>
<protein>
    <submittedName>
        <fullName evidence="1">Phage gp36-like protein</fullName>
    </submittedName>
</protein>
<evidence type="ECO:0000313" key="3">
    <source>
        <dbReference type="Proteomes" id="UP000295536"/>
    </source>
</evidence>
<reference evidence="2 4" key="2">
    <citation type="submission" date="2019-07" db="EMBL/GenBank/DDBJ databases">
        <title>Tepidimonas ignava SPS-1037 draft genome.</title>
        <authorList>
            <person name="Da Costa M.S."/>
            <person name="Froufe H.J.C."/>
            <person name="Egas C."/>
            <person name="Albuquerque L."/>
        </authorList>
    </citation>
    <scope>NUCLEOTIDE SEQUENCE [LARGE SCALE GENOMIC DNA]</scope>
    <source>
        <strain evidence="2 4">SPS-1037</strain>
    </source>
</reference>
<keyword evidence="4" id="KW-1185">Reference proteome</keyword>
<comment type="caution">
    <text evidence="1">The sequence shown here is derived from an EMBL/GenBank/DDBJ whole genome shotgun (WGS) entry which is preliminary data.</text>
</comment>
<dbReference type="Proteomes" id="UP000295536">
    <property type="component" value="Unassembled WGS sequence"/>
</dbReference>
<dbReference type="OrthoDB" id="9812088at2"/>
<proteinExistence type="predicted"/>
<reference evidence="1 3" key="1">
    <citation type="submission" date="2019-03" db="EMBL/GenBank/DDBJ databases">
        <title>Genomic Encyclopedia of Type Strains, Phase IV (KMG-IV): sequencing the most valuable type-strain genomes for metagenomic binning, comparative biology and taxonomic classification.</title>
        <authorList>
            <person name="Goeker M."/>
        </authorList>
    </citation>
    <scope>NUCLEOTIDE SEQUENCE [LARGE SCALE GENOMIC DNA]</scope>
    <source>
        <strain evidence="1 3">DSM 12034</strain>
    </source>
</reference>
<evidence type="ECO:0000313" key="2">
    <source>
        <dbReference type="EMBL" id="TSE18940.1"/>
    </source>
</evidence>
<organism evidence="1 3">
    <name type="scientific">Tepidimonas ignava</name>
    <dbReference type="NCBI Taxonomy" id="114249"/>
    <lineage>
        <taxon>Bacteria</taxon>
        <taxon>Pseudomonadati</taxon>
        <taxon>Pseudomonadota</taxon>
        <taxon>Betaproteobacteria</taxon>
        <taxon>Burkholderiales</taxon>
        <taxon>Tepidimonas</taxon>
    </lineage>
</organism>
<sequence length="144" mass="15111">MPILTRAELEARIGSDDIVRLADRDAPAGEDAGAVQAAIDDAEHEVLAYVRKATSAPIPDPAPPALKRLVAVIARYNLWRRDVPVEHPAYVAYKDAIRELQAIAAGQVALPFDDGGSPVVSLGAGIGWAPPRVMTDAALAGMGP</sequence>
<dbReference type="Proteomes" id="UP000315577">
    <property type="component" value="Unassembled WGS sequence"/>
</dbReference>
<dbReference type="EMBL" id="SMAH01000020">
    <property type="protein sequence ID" value="TCS94114.1"/>
    <property type="molecule type" value="Genomic_DNA"/>
</dbReference>
<dbReference type="InterPro" id="IPR009752">
    <property type="entry name" value="Phage_Mu_GpJ"/>
</dbReference>
<name>A0A4R3L7D4_9BURK</name>
<evidence type="ECO:0000313" key="4">
    <source>
        <dbReference type="Proteomes" id="UP000315577"/>
    </source>
</evidence>
<gene>
    <name evidence="1" type="ORF">EDC36_12036</name>
    <name evidence="2" type="ORF">Tigna_02387</name>
</gene>
<dbReference type="EMBL" id="VJNC01000020">
    <property type="protein sequence ID" value="TSE18940.1"/>
    <property type="molecule type" value="Genomic_DNA"/>
</dbReference>
<evidence type="ECO:0000313" key="1">
    <source>
        <dbReference type="EMBL" id="TCS94114.1"/>
    </source>
</evidence>